<dbReference type="AlphaFoldDB" id="A0A9Q3H8Z9"/>
<sequence length="60" mass="6588">SNVTPNDTEAVGLDERSTKEPDIVKDTSRISSPTNRNITPTQTEQNSVTPDSNLNSDTLW</sequence>
<protein>
    <submittedName>
        <fullName evidence="2">Uncharacterized protein</fullName>
    </submittedName>
</protein>
<organism evidence="2 3">
    <name type="scientific">Austropuccinia psidii MF-1</name>
    <dbReference type="NCBI Taxonomy" id="1389203"/>
    <lineage>
        <taxon>Eukaryota</taxon>
        <taxon>Fungi</taxon>
        <taxon>Dikarya</taxon>
        <taxon>Basidiomycota</taxon>
        <taxon>Pucciniomycotina</taxon>
        <taxon>Pucciniomycetes</taxon>
        <taxon>Pucciniales</taxon>
        <taxon>Sphaerophragmiaceae</taxon>
        <taxon>Austropuccinia</taxon>
    </lineage>
</organism>
<comment type="caution">
    <text evidence="2">The sequence shown here is derived from an EMBL/GenBank/DDBJ whole genome shotgun (WGS) entry which is preliminary data.</text>
</comment>
<name>A0A9Q3H8Z9_9BASI</name>
<feature type="non-terminal residue" evidence="2">
    <location>
        <position position="1"/>
    </location>
</feature>
<dbReference type="OrthoDB" id="2157866at2759"/>
<feature type="region of interest" description="Disordered" evidence="1">
    <location>
        <begin position="1"/>
        <end position="60"/>
    </location>
</feature>
<dbReference type="EMBL" id="AVOT02013275">
    <property type="protein sequence ID" value="MBW0495761.1"/>
    <property type="molecule type" value="Genomic_DNA"/>
</dbReference>
<dbReference type="Proteomes" id="UP000765509">
    <property type="component" value="Unassembled WGS sequence"/>
</dbReference>
<accession>A0A9Q3H8Z9</accession>
<evidence type="ECO:0000313" key="2">
    <source>
        <dbReference type="EMBL" id="MBW0495761.1"/>
    </source>
</evidence>
<evidence type="ECO:0000313" key="3">
    <source>
        <dbReference type="Proteomes" id="UP000765509"/>
    </source>
</evidence>
<reference evidence="2" key="1">
    <citation type="submission" date="2021-03" db="EMBL/GenBank/DDBJ databases">
        <title>Draft genome sequence of rust myrtle Austropuccinia psidii MF-1, a brazilian biotype.</title>
        <authorList>
            <person name="Quecine M.C."/>
            <person name="Pachon D.M.R."/>
            <person name="Bonatelli M.L."/>
            <person name="Correr F.H."/>
            <person name="Franceschini L.M."/>
            <person name="Leite T.F."/>
            <person name="Margarido G.R.A."/>
            <person name="Almeida C.A."/>
            <person name="Ferrarezi J.A."/>
            <person name="Labate C.A."/>
        </authorList>
    </citation>
    <scope>NUCLEOTIDE SEQUENCE</scope>
    <source>
        <strain evidence="2">MF-1</strain>
    </source>
</reference>
<keyword evidence="3" id="KW-1185">Reference proteome</keyword>
<feature type="compositionally biased region" description="Basic and acidic residues" evidence="1">
    <location>
        <begin position="13"/>
        <end position="28"/>
    </location>
</feature>
<evidence type="ECO:0000256" key="1">
    <source>
        <dbReference type="SAM" id="MobiDB-lite"/>
    </source>
</evidence>
<proteinExistence type="predicted"/>
<gene>
    <name evidence="2" type="ORF">O181_035476</name>
</gene>
<feature type="compositionally biased region" description="Polar residues" evidence="1">
    <location>
        <begin position="29"/>
        <end position="60"/>
    </location>
</feature>